<evidence type="ECO:0000256" key="1">
    <source>
        <dbReference type="SAM" id="MobiDB-lite"/>
    </source>
</evidence>
<feature type="region of interest" description="Disordered" evidence="1">
    <location>
        <begin position="211"/>
        <end position="232"/>
    </location>
</feature>
<proteinExistence type="predicted"/>
<feature type="compositionally biased region" description="Basic and acidic residues" evidence="1">
    <location>
        <begin position="264"/>
        <end position="276"/>
    </location>
</feature>
<organism evidence="2 3">
    <name type="scientific">Camellia sinensis</name>
    <name type="common">Tea plant</name>
    <name type="synonym">Thea sinensis</name>
    <dbReference type="NCBI Taxonomy" id="4442"/>
    <lineage>
        <taxon>Eukaryota</taxon>
        <taxon>Viridiplantae</taxon>
        <taxon>Streptophyta</taxon>
        <taxon>Embryophyta</taxon>
        <taxon>Tracheophyta</taxon>
        <taxon>Spermatophyta</taxon>
        <taxon>Magnoliopsida</taxon>
        <taxon>eudicotyledons</taxon>
        <taxon>Gunneridae</taxon>
        <taxon>Pentapetalae</taxon>
        <taxon>asterids</taxon>
        <taxon>Ericales</taxon>
        <taxon>Theaceae</taxon>
        <taxon>Camellia</taxon>
    </lineage>
</organism>
<sequence>MVVIIDIDIQCFKLYILSTIVKVGLSGAPFGGDTIWGGLDWSPEEGYKCFAKKAKNNETETMGQNGKGCLDNRKHVYYGKMISFGKDVAEAQPTEIERMDFKMVVSEIDADCGIASIGEGRSTESGDTRIVQINSNGRSGVAEDEEERGAVVTSSMAEAAIGKRRRQRRLLATKAEEEVRVGDLRSKAAGSRVWLWIDEQLRLNDGAVASAATGGGGGEAADSGVEKSQGKRSLFLHHHRDIYRAERERVGGGGVDDDGSDSSVEEKEKERERDADCVRISLAPQCKEHPFQKSSNHNLKRKIS</sequence>
<accession>A0A7J7GW31</accession>
<evidence type="ECO:0000313" key="2">
    <source>
        <dbReference type="EMBL" id="KAF5943638.1"/>
    </source>
</evidence>
<gene>
    <name evidence="2" type="ORF">HYC85_017715</name>
</gene>
<dbReference type="EMBL" id="JACBKZ010000008">
    <property type="protein sequence ID" value="KAF5943638.1"/>
    <property type="molecule type" value="Genomic_DNA"/>
</dbReference>
<protein>
    <submittedName>
        <fullName evidence="2">Uncharacterized protein</fullName>
    </submittedName>
</protein>
<dbReference type="Proteomes" id="UP000593564">
    <property type="component" value="Unassembled WGS sequence"/>
</dbReference>
<reference evidence="2 3" key="2">
    <citation type="submission" date="2020-07" db="EMBL/GenBank/DDBJ databases">
        <title>Genome assembly of wild tea tree DASZ reveals pedigree and selection history of tea varieties.</title>
        <authorList>
            <person name="Zhang W."/>
        </authorList>
    </citation>
    <scope>NUCLEOTIDE SEQUENCE [LARGE SCALE GENOMIC DNA]</scope>
    <source>
        <strain evidence="3">cv. G240</strain>
        <tissue evidence="2">Leaf</tissue>
    </source>
</reference>
<evidence type="ECO:0000313" key="3">
    <source>
        <dbReference type="Proteomes" id="UP000593564"/>
    </source>
</evidence>
<reference evidence="3" key="1">
    <citation type="journal article" date="2020" name="Nat. Commun.">
        <title>Genome assembly of wild tea tree DASZ reveals pedigree and selection history of tea varieties.</title>
        <authorList>
            <person name="Zhang W."/>
            <person name="Zhang Y."/>
            <person name="Qiu H."/>
            <person name="Guo Y."/>
            <person name="Wan H."/>
            <person name="Zhang X."/>
            <person name="Scossa F."/>
            <person name="Alseekh S."/>
            <person name="Zhang Q."/>
            <person name="Wang P."/>
            <person name="Xu L."/>
            <person name="Schmidt M.H."/>
            <person name="Jia X."/>
            <person name="Li D."/>
            <person name="Zhu A."/>
            <person name="Guo F."/>
            <person name="Chen W."/>
            <person name="Ni D."/>
            <person name="Usadel B."/>
            <person name="Fernie A.R."/>
            <person name="Wen W."/>
        </authorList>
    </citation>
    <scope>NUCLEOTIDE SEQUENCE [LARGE SCALE GENOMIC DNA]</scope>
    <source>
        <strain evidence="3">cv. G240</strain>
    </source>
</reference>
<comment type="caution">
    <text evidence="2">The sequence shown here is derived from an EMBL/GenBank/DDBJ whole genome shotgun (WGS) entry which is preliminary data.</text>
</comment>
<dbReference type="AlphaFoldDB" id="A0A7J7GW31"/>
<name>A0A7J7GW31_CAMSI</name>
<keyword evidence="3" id="KW-1185">Reference proteome</keyword>
<feature type="region of interest" description="Disordered" evidence="1">
    <location>
        <begin position="246"/>
        <end position="276"/>
    </location>
</feature>